<evidence type="ECO:0000256" key="1">
    <source>
        <dbReference type="SAM" id="MobiDB-lite"/>
    </source>
</evidence>
<evidence type="ECO:0000313" key="3">
    <source>
        <dbReference type="Proteomes" id="UP000076842"/>
    </source>
</evidence>
<organism evidence="2 3">
    <name type="scientific">Calocera cornea HHB12733</name>
    <dbReference type="NCBI Taxonomy" id="1353952"/>
    <lineage>
        <taxon>Eukaryota</taxon>
        <taxon>Fungi</taxon>
        <taxon>Dikarya</taxon>
        <taxon>Basidiomycota</taxon>
        <taxon>Agaricomycotina</taxon>
        <taxon>Dacrymycetes</taxon>
        <taxon>Dacrymycetales</taxon>
        <taxon>Dacrymycetaceae</taxon>
        <taxon>Calocera</taxon>
    </lineage>
</organism>
<proteinExistence type="predicted"/>
<accession>A0A165GIR2</accession>
<gene>
    <name evidence="2" type="ORF">CALCODRAFT_260740</name>
</gene>
<dbReference type="InParanoid" id="A0A165GIR2"/>
<protein>
    <submittedName>
        <fullName evidence="2">Uncharacterized protein</fullName>
    </submittedName>
</protein>
<reference evidence="2 3" key="1">
    <citation type="journal article" date="2016" name="Mol. Biol. Evol.">
        <title>Comparative Genomics of Early-Diverging Mushroom-Forming Fungi Provides Insights into the Origins of Lignocellulose Decay Capabilities.</title>
        <authorList>
            <person name="Nagy L.G."/>
            <person name="Riley R."/>
            <person name="Tritt A."/>
            <person name="Adam C."/>
            <person name="Daum C."/>
            <person name="Floudas D."/>
            <person name="Sun H."/>
            <person name="Yadav J.S."/>
            <person name="Pangilinan J."/>
            <person name="Larsson K.H."/>
            <person name="Matsuura K."/>
            <person name="Barry K."/>
            <person name="Labutti K."/>
            <person name="Kuo R."/>
            <person name="Ohm R.A."/>
            <person name="Bhattacharya S.S."/>
            <person name="Shirouzu T."/>
            <person name="Yoshinaga Y."/>
            <person name="Martin F.M."/>
            <person name="Grigoriev I.V."/>
            <person name="Hibbett D.S."/>
        </authorList>
    </citation>
    <scope>NUCLEOTIDE SEQUENCE [LARGE SCALE GENOMIC DNA]</scope>
    <source>
        <strain evidence="2 3">HHB12733</strain>
    </source>
</reference>
<dbReference type="AlphaFoldDB" id="A0A165GIR2"/>
<evidence type="ECO:0000313" key="2">
    <source>
        <dbReference type="EMBL" id="KZT58120.1"/>
    </source>
</evidence>
<dbReference type="EMBL" id="KV423955">
    <property type="protein sequence ID" value="KZT58120.1"/>
    <property type="molecule type" value="Genomic_DNA"/>
</dbReference>
<dbReference type="Proteomes" id="UP000076842">
    <property type="component" value="Unassembled WGS sequence"/>
</dbReference>
<feature type="region of interest" description="Disordered" evidence="1">
    <location>
        <begin position="97"/>
        <end position="143"/>
    </location>
</feature>
<sequence>MFTHSPFASGVPSFNPHPSQIGRVSYHGVRTALPVPLLPPQTTELAPKRLEVRHTRPRPSVCTRISALRRSPFADCTRSPPSPYSREVIAWAENWTRSVPNGASPGDAQRDHERKCRTSAGQSRSLCPLNGPPRRGADSTRMPLGRCPPVIAC</sequence>
<keyword evidence="3" id="KW-1185">Reference proteome</keyword>
<name>A0A165GIR2_9BASI</name>